<proteinExistence type="predicted"/>
<evidence type="ECO:0008006" key="3">
    <source>
        <dbReference type="Google" id="ProtNLM"/>
    </source>
</evidence>
<protein>
    <recommendedName>
        <fullName evidence="3">No apical meristem-associated C-terminal domain-containing protein</fullName>
    </recommendedName>
</protein>
<evidence type="ECO:0000313" key="2">
    <source>
        <dbReference type="EMBL" id="GEU61634.1"/>
    </source>
</evidence>
<name>A0A6L2LMX9_TANCI</name>
<organism evidence="2">
    <name type="scientific">Tanacetum cinerariifolium</name>
    <name type="common">Dalmatian daisy</name>
    <name type="synonym">Chrysanthemum cinerariifolium</name>
    <dbReference type="NCBI Taxonomy" id="118510"/>
    <lineage>
        <taxon>Eukaryota</taxon>
        <taxon>Viridiplantae</taxon>
        <taxon>Streptophyta</taxon>
        <taxon>Embryophyta</taxon>
        <taxon>Tracheophyta</taxon>
        <taxon>Spermatophyta</taxon>
        <taxon>Magnoliopsida</taxon>
        <taxon>eudicotyledons</taxon>
        <taxon>Gunneridae</taxon>
        <taxon>Pentapetalae</taxon>
        <taxon>asterids</taxon>
        <taxon>campanulids</taxon>
        <taxon>Asterales</taxon>
        <taxon>Asteraceae</taxon>
        <taxon>Asteroideae</taxon>
        <taxon>Anthemideae</taxon>
        <taxon>Anthemidinae</taxon>
        <taxon>Tanacetum</taxon>
    </lineage>
</organism>
<reference evidence="2" key="1">
    <citation type="journal article" date="2019" name="Sci. Rep.">
        <title>Draft genome of Tanacetum cinerariifolium, the natural source of mosquito coil.</title>
        <authorList>
            <person name="Yamashiro T."/>
            <person name="Shiraishi A."/>
            <person name="Satake H."/>
            <person name="Nakayama K."/>
        </authorList>
    </citation>
    <scope>NUCLEOTIDE SEQUENCE</scope>
</reference>
<dbReference type="EMBL" id="BKCJ010004537">
    <property type="protein sequence ID" value="GEU61634.1"/>
    <property type="molecule type" value="Genomic_DNA"/>
</dbReference>
<feature type="region of interest" description="Disordered" evidence="1">
    <location>
        <begin position="94"/>
        <end position="143"/>
    </location>
</feature>
<feature type="compositionally biased region" description="Basic and acidic residues" evidence="1">
    <location>
        <begin position="105"/>
        <end position="121"/>
    </location>
</feature>
<dbReference type="AlphaFoldDB" id="A0A6L2LMX9"/>
<evidence type="ECO:0000256" key="1">
    <source>
        <dbReference type="SAM" id="MobiDB-lite"/>
    </source>
</evidence>
<gene>
    <name evidence="2" type="ORF">Tci_033612</name>
</gene>
<sequence>MPRYRKLPAKETCIATCWIGFSKNNEIGSDRGLDSFCWQVLEGFKIFVCSTYQGYNNGEVGYDERAAFREESDTRNKKFTQEHAWRILRTRPEWDSPEPVNLDDPTEHPKLFGGDAKERPPGKPRKAKTTKSDTTSSSARSTLKILSEVLQSEFRRKREAAEKATR</sequence>
<accession>A0A6L2LMX9</accession>
<feature type="compositionally biased region" description="Low complexity" evidence="1">
    <location>
        <begin position="132"/>
        <end position="142"/>
    </location>
</feature>
<comment type="caution">
    <text evidence="2">The sequence shown here is derived from an EMBL/GenBank/DDBJ whole genome shotgun (WGS) entry which is preliminary data.</text>
</comment>